<dbReference type="NCBIfam" id="NF041265">
    <property type="entry name" value="NadS"/>
    <property type="match status" value="1"/>
</dbReference>
<evidence type="ECO:0000313" key="5">
    <source>
        <dbReference type="EMBL" id="MBD2857949.1"/>
    </source>
</evidence>
<evidence type="ECO:0000259" key="4">
    <source>
        <dbReference type="PROSITE" id="PS50943"/>
    </source>
</evidence>
<dbReference type="SUPFAM" id="SSF47413">
    <property type="entry name" value="lambda repressor-like DNA-binding domains"/>
    <property type="match status" value="1"/>
</dbReference>
<evidence type="ECO:0000256" key="2">
    <source>
        <dbReference type="ARBA" id="ARBA00023125"/>
    </source>
</evidence>
<dbReference type="CDD" id="cd00093">
    <property type="entry name" value="HTH_XRE"/>
    <property type="match status" value="1"/>
</dbReference>
<gene>
    <name evidence="5" type="ORF">IB286_02940</name>
</gene>
<dbReference type="AlphaFoldDB" id="A0A927BZJ9"/>
<sequence length="97" mass="10849">MASDRFSELKESVEWMVAHKQGRSPTGGTTHHIDAIDVKALRNKLGLSQGKFARVLNVSDDTVKNWEQGRRSVSGPAARLMQIVERHPEIVAEELRS</sequence>
<dbReference type="PANTHER" id="PTHR36511">
    <property type="entry name" value="MERR FAMILY BACTERIAL REGULATORY PROTEIN"/>
    <property type="match status" value="1"/>
</dbReference>
<dbReference type="PANTHER" id="PTHR36511:SF6">
    <property type="entry name" value="TRANSCRIPTIONAL REGULATOR"/>
    <property type="match status" value="1"/>
</dbReference>
<dbReference type="InterPro" id="IPR001387">
    <property type="entry name" value="Cro/C1-type_HTH"/>
</dbReference>
<reference evidence="5" key="1">
    <citation type="submission" date="2020-09" db="EMBL/GenBank/DDBJ databases">
        <authorList>
            <person name="Yoon J.-W."/>
        </authorList>
    </citation>
    <scope>NUCLEOTIDE SEQUENCE</scope>
    <source>
        <strain evidence="5">KMU-158</strain>
    </source>
</reference>
<dbReference type="SMART" id="SM00530">
    <property type="entry name" value="HTH_XRE"/>
    <property type="match status" value="1"/>
</dbReference>
<dbReference type="Pfam" id="PF01381">
    <property type="entry name" value="HTH_3"/>
    <property type="match status" value="1"/>
</dbReference>
<keyword evidence="2" id="KW-0238">DNA-binding</keyword>
<dbReference type="RefSeq" id="WP_190762249.1">
    <property type="nucleotide sequence ID" value="NZ_JACXLD010000001.1"/>
</dbReference>
<evidence type="ECO:0000313" key="6">
    <source>
        <dbReference type="Proteomes" id="UP000610558"/>
    </source>
</evidence>
<evidence type="ECO:0000256" key="1">
    <source>
        <dbReference type="ARBA" id="ARBA00023015"/>
    </source>
</evidence>
<dbReference type="PROSITE" id="PS50943">
    <property type="entry name" value="HTH_CROC1"/>
    <property type="match status" value="1"/>
</dbReference>
<organism evidence="5 6">
    <name type="scientific">Spongiibacter pelagi</name>
    <dbReference type="NCBI Taxonomy" id="2760804"/>
    <lineage>
        <taxon>Bacteria</taxon>
        <taxon>Pseudomonadati</taxon>
        <taxon>Pseudomonadota</taxon>
        <taxon>Gammaproteobacteria</taxon>
        <taxon>Cellvibrionales</taxon>
        <taxon>Spongiibacteraceae</taxon>
        <taxon>Spongiibacter</taxon>
    </lineage>
</organism>
<dbReference type="GO" id="GO:0003677">
    <property type="term" value="F:DNA binding"/>
    <property type="evidence" value="ECO:0007669"/>
    <property type="project" value="UniProtKB-KW"/>
</dbReference>
<name>A0A927BZJ9_9GAMM</name>
<dbReference type="EMBL" id="JACXLD010000001">
    <property type="protein sequence ID" value="MBD2857949.1"/>
    <property type="molecule type" value="Genomic_DNA"/>
</dbReference>
<dbReference type="Gene3D" id="1.10.260.40">
    <property type="entry name" value="lambda repressor-like DNA-binding domains"/>
    <property type="match status" value="1"/>
</dbReference>
<evidence type="ECO:0000256" key="3">
    <source>
        <dbReference type="ARBA" id="ARBA00023163"/>
    </source>
</evidence>
<keyword evidence="3" id="KW-0804">Transcription</keyword>
<protein>
    <submittedName>
        <fullName evidence="5">Helix-turn-helix domain-containing protein</fullName>
    </submittedName>
</protein>
<dbReference type="InterPro" id="IPR047761">
    <property type="entry name" value="NadS-like"/>
</dbReference>
<keyword evidence="1" id="KW-0805">Transcription regulation</keyword>
<accession>A0A927BZJ9</accession>
<dbReference type="Proteomes" id="UP000610558">
    <property type="component" value="Unassembled WGS sequence"/>
</dbReference>
<dbReference type="InterPro" id="IPR010982">
    <property type="entry name" value="Lambda_DNA-bd_dom_sf"/>
</dbReference>
<comment type="caution">
    <text evidence="5">The sequence shown here is derived from an EMBL/GenBank/DDBJ whole genome shotgun (WGS) entry which is preliminary data.</text>
</comment>
<keyword evidence="6" id="KW-1185">Reference proteome</keyword>
<feature type="domain" description="HTH cro/C1-type" evidence="4">
    <location>
        <begin position="38"/>
        <end position="74"/>
    </location>
</feature>
<dbReference type="InterPro" id="IPR052359">
    <property type="entry name" value="HTH-type_reg/antitoxin"/>
</dbReference>
<proteinExistence type="predicted"/>